<evidence type="ECO:0000313" key="2">
    <source>
        <dbReference type="Proteomes" id="UP000636110"/>
    </source>
</evidence>
<organism evidence="1 2">
    <name type="scientific">Pedobacter gandavensis</name>
    <dbReference type="NCBI Taxonomy" id="2679963"/>
    <lineage>
        <taxon>Bacteria</taxon>
        <taxon>Pseudomonadati</taxon>
        <taxon>Bacteroidota</taxon>
        <taxon>Sphingobacteriia</taxon>
        <taxon>Sphingobacteriales</taxon>
        <taxon>Sphingobacteriaceae</taxon>
        <taxon>Pedobacter</taxon>
    </lineage>
</organism>
<accession>A0ABR6ETY3</accession>
<comment type="caution">
    <text evidence="1">The sequence shown here is derived from an EMBL/GenBank/DDBJ whole genome shotgun (WGS) entry which is preliminary data.</text>
</comment>
<evidence type="ECO:0000313" key="1">
    <source>
        <dbReference type="EMBL" id="MBB2147883.1"/>
    </source>
</evidence>
<proteinExistence type="predicted"/>
<name>A0ABR6ETY3_9SPHI</name>
<dbReference type="RefSeq" id="WP_182953293.1">
    <property type="nucleotide sequence ID" value="NZ_WNXC01000001.1"/>
</dbReference>
<reference evidence="1 2" key="1">
    <citation type="submission" date="2019-11" db="EMBL/GenBank/DDBJ databases">
        <title>Description of Pedobacter sp. LMG 31462T.</title>
        <authorList>
            <person name="Carlier A."/>
            <person name="Qi S."/>
            <person name="Vandamme P."/>
        </authorList>
    </citation>
    <scope>NUCLEOTIDE SEQUENCE [LARGE SCALE GENOMIC DNA]</scope>
    <source>
        <strain evidence="1 2">LMG 31462</strain>
    </source>
</reference>
<protein>
    <submittedName>
        <fullName evidence="1">Uncharacterized protein</fullName>
    </submittedName>
</protein>
<dbReference type="Proteomes" id="UP000636110">
    <property type="component" value="Unassembled WGS sequence"/>
</dbReference>
<gene>
    <name evidence="1" type="ORF">GM920_03055</name>
</gene>
<sequence length="127" mass="14808">MRVVVFFVSLFTFLLCGGHYLHAGTHHNPTHCVSKQRLSKSEQAKFSGTGLDISLIEEADLDLDEEHNYGDELPDRNLHQEYYTLERWYLAFLPVLIADDYHQYDQTFQPFSGNSSPIYIKQRVLRI</sequence>
<keyword evidence="2" id="KW-1185">Reference proteome</keyword>
<dbReference type="EMBL" id="WNXC01000001">
    <property type="protein sequence ID" value="MBB2147883.1"/>
    <property type="molecule type" value="Genomic_DNA"/>
</dbReference>